<evidence type="ECO:0000313" key="2">
    <source>
        <dbReference type="Proteomes" id="UP000305792"/>
    </source>
</evidence>
<dbReference type="RefSeq" id="WP_136529002.1">
    <property type="nucleotide sequence ID" value="NZ_STGX01000004.1"/>
</dbReference>
<proteinExistence type="predicted"/>
<evidence type="ECO:0000313" key="1">
    <source>
        <dbReference type="EMBL" id="THV30129.1"/>
    </source>
</evidence>
<dbReference type="Proteomes" id="UP000305792">
    <property type="component" value="Unassembled WGS sequence"/>
</dbReference>
<sequence>MIQVRELGIWSAPQLLDVAAAEARFQSVLEDEAPVPLDGLEPRLQAFVGRVAEHAPQAEIVAVGRGGGGPLYSRSGIVVRFPNEITREVYPSVISSAMKLDLHTYDRFRKSVTGRSVDPDITTRST</sequence>
<comment type="caution">
    <text evidence="1">The sequence shown here is derived from an EMBL/GenBank/DDBJ whole genome shotgun (WGS) entry which is preliminary data.</text>
</comment>
<keyword evidence="2" id="KW-1185">Reference proteome</keyword>
<dbReference type="EMBL" id="STGX01000004">
    <property type="protein sequence ID" value="THV30129.1"/>
    <property type="molecule type" value="Genomic_DNA"/>
</dbReference>
<name>A0A4S8PNC7_9ACTN</name>
<accession>A0A4S8PNC7</accession>
<dbReference type="AlphaFoldDB" id="A0A4S8PNC7"/>
<gene>
    <name evidence="1" type="ORF">E9998_07055</name>
</gene>
<organism evidence="1 2">
    <name type="scientific">Glycomyces paridis</name>
    <dbReference type="NCBI Taxonomy" id="2126555"/>
    <lineage>
        <taxon>Bacteria</taxon>
        <taxon>Bacillati</taxon>
        <taxon>Actinomycetota</taxon>
        <taxon>Actinomycetes</taxon>
        <taxon>Glycomycetales</taxon>
        <taxon>Glycomycetaceae</taxon>
        <taxon>Glycomyces</taxon>
    </lineage>
</organism>
<protein>
    <submittedName>
        <fullName evidence="1">Uncharacterized protein</fullName>
    </submittedName>
</protein>
<reference evidence="1 2" key="1">
    <citation type="journal article" date="2018" name="Int. J. Syst. Evol. Microbiol.">
        <title>Glycomyces paridis sp. nov., isolated from the medicinal plant Paris polyphylla.</title>
        <authorList>
            <person name="Fang X.M."/>
            <person name="Bai J.L."/>
            <person name="Su J."/>
            <person name="Zhao L.L."/>
            <person name="Liu H.Y."/>
            <person name="Ma B.P."/>
            <person name="Zhang Y.Q."/>
            <person name="Yu L.Y."/>
        </authorList>
    </citation>
    <scope>NUCLEOTIDE SEQUENCE [LARGE SCALE GENOMIC DNA]</scope>
    <source>
        <strain evidence="1 2">CPCC 204357</strain>
    </source>
</reference>